<dbReference type="OrthoDB" id="10257471at2759"/>
<name>A0A8H7QKK8_9FUNG</name>
<proteinExistence type="predicted"/>
<feature type="region of interest" description="Disordered" evidence="1">
    <location>
        <begin position="825"/>
        <end position="859"/>
    </location>
</feature>
<accession>A0A8H7QKK8</accession>
<feature type="compositionally biased region" description="Basic and acidic residues" evidence="1">
    <location>
        <begin position="607"/>
        <end position="620"/>
    </location>
</feature>
<feature type="compositionally biased region" description="Polar residues" evidence="1">
    <location>
        <begin position="981"/>
        <end position="1005"/>
    </location>
</feature>
<organism evidence="3 4">
    <name type="scientific">Mucor saturninus</name>
    <dbReference type="NCBI Taxonomy" id="64648"/>
    <lineage>
        <taxon>Eukaryota</taxon>
        <taxon>Fungi</taxon>
        <taxon>Fungi incertae sedis</taxon>
        <taxon>Mucoromycota</taxon>
        <taxon>Mucoromycotina</taxon>
        <taxon>Mucoromycetes</taxon>
        <taxon>Mucorales</taxon>
        <taxon>Mucorineae</taxon>
        <taxon>Mucoraceae</taxon>
        <taxon>Mucor</taxon>
    </lineage>
</organism>
<evidence type="ECO:0000259" key="2">
    <source>
        <dbReference type="Pfam" id="PF12937"/>
    </source>
</evidence>
<feature type="region of interest" description="Disordered" evidence="1">
    <location>
        <begin position="876"/>
        <end position="895"/>
    </location>
</feature>
<dbReference type="EMBL" id="JAEPRD010000209">
    <property type="protein sequence ID" value="KAG2193999.1"/>
    <property type="molecule type" value="Genomic_DNA"/>
</dbReference>
<feature type="compositionally biased region" description="Polar residues" evidence="1">
    <location>
        <begin position="632"/>
        <end position="656"/>
    </location>
</feature>
<evidence type="ECO:0000313" key="3">
    <source>
        <dbReference type="EMBL" id="KAG2193999.1"/>
    </source>
</evidence>
<comment type="caution">
    <text evidence="3">The sequence shown here is derived from an EMBL/GenBank/DDBJ whole genome shotgun (WGS) entry which is preliminary data.</text>
</comment>
<feature type="region of interest" description="Disordered" evidence="1">
    <location>
        <begin position="1183"/>
        <end position="1208"/>
    </location>
</feature>
<feature type="region of interest" description="Disordered" evidence="1">
    <location>
        <begin position="906"/>
        <end position="931"/>
    </location>
</feature>
<reference evidence="3" key="1">
    <citation type="submission" date="2020-12" db="EMBL/GenBank/DDBJ databases">
        <title>Metabolic potential, ecology and presence of endohyphal bacteria is reflected in genomic diversity of Mucoromycotina.</title>
        <authorList>
            <person name="Muszewska A."/>
            <person name="Okrasinska A."/>
            <person name="Steczkiewicz K."/>
            <person name="Drgas O."/>
            <person name="Orlowska M."/>
            <person name="Perlinska-Lenart U."/>
            <person name="Aleksandrzak-Piekarczyk T."/>
            <person name="Szatraj K."/>
            <person name="Zielenkiewicz U."/>
            <person name="Pilsyk S."/>
            <person name="Malc E."/>
            <person name="Mieczkowski P."/>
            <person name="Kruszewska J.S."/>
            <person name="Biernat P."/>
            <person name="Pawlowska J."/>
        </authorList>
    </citation>
    <scope>NUCLEOTIDE SEQUENCE</scope>
    <source>
        <strain evidence="3">WA0000017839</strain>
    </source>
</reference>
<feature type="compositionally biased region" description="Low complexity" evidence="1">
    <location>
        <begin position="849"/>
        <end position="859"/>
    </location>
</feature>
<evidence type="ECO:0000256" key="1">
    <source>
        <dbReference type="SAM" id="MobiDB-lite"/>
    </source>
</evidence>
<dbReference type="SUPFAM" id="SSF52047">
    <property type="entry name" value="RNI-like"/>
    <property type="match status" value="1"/>
</dbReference>
<dbReference type="Proteomes" id="UP000603453">
    <property type="component" value="Unassembled WGS sequence"/>
</dbReference>
<gene>
    <name evidence="3" type="ORF">INT47_005001</name>
</gene>
<evidence type="ECO:0000313" key="4">
    <source>
        <dbReference type="Proteomes" id="UP000603453"/>
    </source>
</evidence>
<sequence length="1287" mass="143519">MKNMDEGWGDFTFEEQHEARFLSLPNSVMEHICRYLENLSDKYNACLIHRQWTTAAQNVLWERIRFKTPINFRRFLISVQENKKTALLVRDLYLAFADHEKTLFEPIVRSTLERHSVESVLSKPLHIARMIKSCENLKSLTVYGRNLDSAFIDILASTAQDLTSLYIISTRPTHQLAFNNLLSRLTSLRLDGDFSLDARWAVSLANRATHLTELQLSLKSINVDVLQKISAPGKLALTSLIFTDAAMMIDNYVMNVLAAFPRLTRFCLEGSVRVTALSILYALKQCPDLNSIEMRAHPDSLNYELDGSSLSTFNSSVYNNSSALPCRLLVENMNLDCNQLLTLSPYLSLVQTVGFKNCPQLTTTAIEQCFNKNKFIHIFQSINCPNIGSDILRAFSTIANIAKSLYRVHLGSSGPVDPKDIYQLCCSSSSHNLRQIRLVDYDDIQQTVIGNYNEALPNNQDFPGLSVITLNRRSIDAISHTTDPELCPPPEDRLVNGSTLVRLAEHFKMDLADFMDLLDSFEEESETAMKSVSRPKGITFDSSANYALGDKPSNRVFALKGQASNMRPTTPALWSQDLEHNDVNENYEESGSDETNSNGNEEEDQTDDSRDDSRDESRDVTEEDEEEYETLSHLTNTDSNKWASNPAVSNTGSEIKTTLGGWGSSTTEPWDPNPKNHHHITAVRTPSPPVVQEQRKSRTHVWAGFTAEKYNDEWQQNSLTVNNTKVTPKRSTNHYRNSPAVAESDGWGSTDKYVPWHNVKEQGFVAEVIEEQKKTSYWNGEEYINLNSSNGPSNDYDNDTTVVGSSGNTTPGSPPMLFSDLANNINTSSTRNPISKVDNRKNIPRPRSESLVSSDGSVSWNDVSVTPAIKVSTNKATQKFSVDKKPKAVNPVRSRWMANEEDWNNLKNSLPESTQNSTPTQTPSKGSWQDSFSPEVIADQTATNKWSSLTANASVRPKFSRPARKGRDSIPPANMPGNWGELSNSPSSRATTVSPSQNVKPSSSAVLVDTDNIPETSSGPTLKGDVWESIGTLDIMPSRPSTASHVLIPQEVPLTKRASAEVFDWSNHEVLPKEPLVQDKAEPLLHFVNTVPGTITDTEIKMQEQQQSNDNLVDFEESIPSFPYPQPVSTPPISVGIDSPGVLSANIPQPQEEKNTLPKITTPEIPAELIMNESSLTDITSHIETTTPAPSSPQPPPKNEIDDSSITEKKRKPFKMKILVGKEMKSLAVQDDEDIDEVVTKFCVENNIMDQFAGIAKRVQEKRTIKQTKDIFTPPGKKIKKKSLFPQ</sequence>
<keyword evidence="4" id="KW-1185">Reference proteome</keyword>
<feature type="region of interest" description="Disordered" evidence="1">
    <location>
        <begin position="585"/>
        <end position="679"/>
    </location>
</feature>
<dbReference type="Gene3D" id="3.80.10.10">
    <property type="entry name" value="Ribonuclease Inhibitor"/>
    <property type="match status" value="1"/>
</dbReference>
<feature type="domain" description="F-box" evidence="2">
    <location>
        <begin position="22"/>
        <end position="66"/>
    </location>
</feature>
<feature type="compositionally biased region" description="Low complexity" evidence="1">
    <location>
        <begin position="913"/>
        <end position="924"/>
    </location>
</feature>
<dbReference type="Pfam" id="PF12937">
    <property type="entry name" value="F-box-like"/>
    <property type="match status" value="1"/>
</dbReference>
<feature type="region of interest" description="Disordered" evidence="1">
    <location>
        <begin position="725"/>
        <end position="746"/>
    </location>
</feature>
<dbReference type="InterPro" id="IPR032675">
    <property type="entry name" value="LRR_dom_sf"/>
</dbReference>
<feature type="region of interest" description="Disordered" evidence="1">
    <location>
        <begin position="957"/>
        <end position="1025"/>
    </location>
</feature>
<dbReference type="InterPro" id="IPR001810">
    <property type="entry name" value="F-box_dom"/>
</dbReference>
<protein>
    <recommendedName>
        <fullName evidence="2">F-box domain-containing protein</fullName>
    </recommendedName>
</protein>